<sequence length="175" mass="20512">MEIQIVLLQFLLTLSIRVVIPIAIPEGAVKDLVMDLRTRMNMSVHLADIQEPMRTWTVLVTYPEFILGYPELLDIYPEAIEWYPFLMRRHPEYEGKFRHLKEEYDRRQAMGAGVVDIEFLPHRPPAVSRPNLNVESDSEDFEEPLPEYACEKSSSLAKRLCFMVDFSKLSMEQRH</sequence>
<protein>
    <submittedName>
        <fullName evidence="2">Uncharacterized protein</fullName>
    </submittedName>
</protein>
<name>A0AAN8ZX27_HALRR</name>
<evidence type="ECO:0000313" key="3">
    <source>
        <dbReference type="Proteomes" id="UP001381693"/>
    </source>
</evidence>
<reference evidence="2 3" key="1">
    <citation type="submission" date="2023-11" db="EMBL/GenBank/DDBJ databases">
        <title>Halocaridina rubra genome assembly.</title>
        <authorList>
            <person name="Smith C."/>
        </authorList>
    </citation>
    <scope>NUCLEOTIDE SEQUENCE [LARGE SCALE GENOMIC DNA]</scope>
    <source>
        <strain evidence="2">EP-1</strain>
        <tissue evidence="2">Whole</tissue>
    </source>
</reference>
<gene>
    <name evidence="2" type="ORF">SK128_021419</name>
</gene>
<dbReference type="Proteomes" id="UP001381693">
    <property type="component" value="Unassembled WGS sequence"/>
</dbReference>
<dbReference type="EMBL" id="JAXCGZ010021862">
    <property type="protein sequence ID" value="KAK7041849.1"/>
    <property type="molecule type" value="Genomic_DNA"/>
</dbReference>
<keyword evidence="1" id="KW-0732">Signal</keyword>
<feature type="non-terminal residue" evidence="2">
    <location>
        <position position="175"/>
    </location>
</feature>
<feature type="signal peptide" evidence="1">
    <location>
        <begin position="1"/>
        <end position="21"/>
    </location>
</feature>
<keyword evidence="3" id="KW-1185">Reference proteome</keyword>
<evidence type="ECO:0000313" key="2">
    <source>
        <dbReference type="EMBL" id="KAK7041849.1"/>
    </source>
</evidence>
<evidence type="ECO:0000256" key="1">
    <source>
        <dbReference type="SAM" id="SignalP"/>
    </source>
</evidence>
<feature type="chain" id="PRO_5043019112" evidence="1">
    <location>
        <begin position="22"/>
        <end position="175"/>
    </location>
</feature>
<dbReference type="AlphaFoldDB" id="A0AAN8ZX27"/>
<accession>A0AAN8ZX27</accession>
<organism evidence="2 3">
    <name type="scientific">Halocaridina rubra</name>
    <name type="common">Hawaiian red shrimp</name>
    <dbReference type="NCBI Taxonomy" id="373956"/>
    <lineage>
        <taxon>Eukaryota</taxon>
        <taxon>Metazoa</taxon>
        <taxon>Ecdysozoa</taxon>
        <taxon>Arthropoda</taxon>
        <taxon>Crustacea</taxon>
        <taxon>Multicrustacea</taxon>
        <taxon>Malacostraca</taxon>
        <taxon>Eumalacostraca</taxon>
        <taxon>Eucarida</taxon>
        <taxon>Decapoda</taxon>
        <taxon>Pleocyemata</taxon>
        <taxon>Caridea</taxon>
        <taxon>Atyoidea</taxon>
        <taxon>Atyidae</taxon>
        <taxon>Halocaridina</taxon>
    </lineage>
</organism>
<comment type="caution">
    <text evidence="2">The sequence shown here is derived from an EMBL/GenBank/DDBJ whole genome shotgun (WGS) entry which is preliminary data.</text>
</comment>
<proteinExistence type="predicted"/>